<protein>
    <submittedName>
        <fullName evidence="4">Stage III sporulation protein AE</fullName>
    </submittedName>
</protein>
<dbReference type="Pfam" id="PF09546">
    <property type="entry name" value="Spore_III_AE"/>
    <property type="match status" value="1"/>
</dbReference>
<feature type="transmembrane region" description="Helical" evidence="2">
    <location>
        <begin position="219"/>
        <end position="240"/>
    </location>
</feature>
<feature type="compositionally biased region" description="Basic and acidic residues" evidence="1">
    <location>
        <begin position="43"/>
        <end position="58"/>
    </location>
</feature>
<dbReference type="EMBL" id="DXEQ01000212">
    <property type="protein sequence ID" value="HIX72765.1"/>
    <property type="molecule type" value="Genomic_DNA"/>
</dbReference>
<evidence type="ECO:0000256" key="3">
    <source>
        <dbReference type="SAM" id="SignalP"/>
    </source>
</evidence>
<comment type="caution">
    <text evidence="4">The sequence shown here is derived from an EMBL/GenBank/DDBJ whole genome shotgun (WGS) entry which is preliminary data.</text>
</comment>
<dbReference type="InterPro" id="IPR014194">
    <property type="entry name" value="Spore_III_AE"/>
</dbReference>
<dbReference type="AlphaFoldDB" id="A0A9D1X535"/>
<evidence type="ECO:0000313" key="4">
    <source>
        <dbReference type="EMBL" id="HIX72765.1"/>
    </source>
</evidence>
<organism evidence="4 5">
    <name type="scientific">Candidatus Anaerobutyricum stercoripullorum</name>
    <dbReference type="NCBI Taxonomy" id="2838456"/>
    <lineage>
        <taxon>Bacteria</taxon>
        <taxon>Bacillati</taxon>
        <taxon>Bacillota</taxon>
        <taxon>Clostridia</taxon>
        <taxon>Lachnospirales</taxon>
        <taxon>Lachnospiraceae</taxon>
        <taxon>Anaerobutyricum</taxon>
    </lineage>
</organism>
<feature type="transmembrane region" description="Helical" evidence="2">
    <location>
        <begin position="271"/>
        <end position="290"/>
    </location>
</feature>
<evidence type="ECO:0000256" key="1">
    <source>
        <dbReference type="SAM" id="MobiDB-lite"/>
    </source>
</evidence>
<dbReference type="Proteomes" id="UP000886805">
    <property type="component" value="Unassembled WGS sequence"/>
</dbReference>
<feature type="signal peptide" evidence="3">
    <location>
        <begin position="1"/>
        <end position="33"/>
    </location>
</feature>
<reference evidence="4" key="1">
    <citation type="journal article" date="2021" name="PeerJ">
        <title>Extensive microbial diversity within the chicken gut microbiome revealed by metagenomics and culture.</title>
        <authorList>
            <person name="Gilroy R."/>
            <person name="Ravi A."/>
            <person name="Getino M."/>
            <person name="Pursley I."/>
            <person name="Horton D.L."/>
            <person name="Alikhan N.F."/>
            <person name="Baker D."/>
            <person name="Gharbi K."/>
            <person name="Hall N."/>
            <person name="Watson M."/>
            <person name="Adriaenssens E.M."/>
            <person name="Foster-Nyarko E."/>
            <person name="Jarju S."/>
            <person name="Secka A."/>
            <person name="Antonio M."/>
            <person name="Oren A."/>
            <person name="Chaudhuri R.R."/>
            <person name="La Ragione R."/>
            <person name="Hildebrand F."/>
            <person name="Pallen M.J."/>
        </authorList>
    </citation>
    <scope>NUCLEOTIDE SEQUENCE</scope>
    <source>
        <strain evidence="4">ChiSxjej3B15-1167</strain>
    </source>
</reference>
<feature type="transmembrane region" description="Helical" evidence="2">
    <location>
        <begin position="384"/>
        <end position="406"/>
    </location>
</feature>
<feature type="transmembrane region" description="Helical" evidence="2">
    <location>
        <begin position="155"/>
        <end position="174"/>
    </location>
</feature>
<keyword evidence="2" id="KW-0472">Membrane</keyword>
<feature type="transmembrane region" description="Helical" evidence="2">
    <location>
        <begin position="332"/>
        <end position="363"/>
    </location>
</feature>
<feature type="transmembrane region" description="Helical" evidence="2">
    <location>
        <begin position="194"/>
        <end position="214"/>
    </location>
</feature>
<keyword evidence="3" id="KW-0732">Signal</keyword>
<accession>A0A9D1X535</accession>
<name>A0A9D1X535_9FIRM</name>
<reference evidence="4" key="2">
    <citation type="submission" date="2021-04" db="EMBL/GenBank/DDBJ databases">
        <authorList>
            <person name="Gilroy R."/>
        </authorList>
    </citation>
    <scope>NUCLEOTIDE SEQUENCE</scope>
    <source>
        <strain evidence="4">ChiSxjej3B15-1167</strain>
    </source>
</reference>
<proteinExistence type="predicted"/>
<sequence>MDGMKKKYSKTAVFFCLLLCAIFLAGWSLPVRAAGTEVTRGEETVAARKETEATRSEETETAQDEDTIDIDALSRELKSLEEEYEYPDFSRIFDALLDFRFLDAFEEAVTWLIETVTYEISTSWVFIGELIGVVIFAAVFWHISSSFRQFAIGDSGFLIAYFLTFTILFANFSIMGDLFSRTVETLSKLLKMIIPVYTLAVTVSGNLSAGVVFYEYFMIVVLAVNWFCLTVLLPLIQYYLLLELLNNFSARPNITKLCESLYNLLSKGMKFLFFLFFGLHLLETMVVPSFDAAKNVVFNRILGLIPGAGSVAQSVAGTVVGSSILIKNTMGAAAILFILLLLAVPVIKLLLYCLLYLLLSILLEPVGDERLLKCITAAQKSGILLVYALGISAALFILTIAVTSLATNKM</sequence>
<evidence type="ECO:0000313" key="5">
    <source>
        <dbReference type="Proteomes" id="UP000886805"/>
    </source>
</evidence>
<evidence type="ECO:0000256" key="2">
    <source>
        <dbReference type="SAM" id="Phobius"/>
    </source>
</evidence>
<feature type="chain" id="PRO_5038973423" evidence="3">
    <location>
        <begin position="34"/>
        <end position="410"/>
    </location>
</feature>
<feature type="transmembrane region" description="Helical" evidence="2">
    <location>
        <begin position="124"/>
        <end position="143"/>
    </location>
</feature>
<feature type="transmembrane region" description="Helical" evidence="2">
    <location>
        <begin position="302"/>
        <end position="326"/>
    </location>
</feature>
<feature type="region of interest" description="Disordered" evidence="1">
    <location>
        <begin position="43"/>
        <end position="63"/>
    </location>
</feature>
<keyword evidence="2" id="KW-1133">Transmembrane helix</keyword>
<gene>
    <name evidence="4" type="ORF">H9849_07050</name>
</gene>
<keyword evidence="2" id="KW-0812">Transmembrane</keyword>